<dbReference type="Proteomes" id="UP000618445">
    <property type="component" value="Unassembled WGS sequence"/>
</dbReference>
<reference evidence="3 4" key="1">
    <citation type="journal article" date="2020" name="ISME J.">
        <title>Comparative genomics reveals insights into cyanobacterial evolution and habitat adaptation.</title>
        <authorList>
            <person name="Chen M.Y."/>
            <person name="Teng W.K."/>
            <person name="Zhao L."/>
            <person name="Hu C.X."/>
            <person name="Zhou Y.K."/>
            <person name="Han B.P."/>
            <person name="Song L.R."/>
            <person name="Shu W.S."/>
        </authorList>
    </citation>
    <scope>NUCLEOTIDE SEQUENCE [LARGE SCALE GENOMIC DNA]</scope>
    <source>
        <strain evidence="3 4">FACHB-1050</strain>
    </source>
</reference>
<gene>
    <name evidence="3" type="ORF">H6G05_06750</name>
</gene>
<comment type="caution">
    <text evidence="3">The sequence shown here is derived from an EMBL/GenBank/DDBJ whole genome shotgun (WGS) entry which is preliminary data.</text>
</comment>
<dbReference type="InterPro" id="IPR008972">
    <property type="entry name" value="Cupredoxin"/>
</dbReference>
<evidence type="ECO:0000313" key="3">
    <source>
        <dbReference type="EMBL" id="MBD2316544.1"/>
    </source>
</evidence>
<dbReference type="EMBL" id="JACJQY010000007">
    <property type="protein sequence ID" value="MBD2316544.1"/>
    <property type="molecule type" value="Genomic_DNA"/>
</dbReference>
<dbReference type="InterPro" id="IPR028096">
    <property type="entry name" value="EfeO_Cupredoxin"/>
</dbReference>
<sequence>MKKYQVISILVSIGLSFVIVSSMSAEEMTNHNSSSKGFQSIEQPIALKMAIAVGGLSLMVAQLWWFLGSKPKSQQAKVNEGIQEVTITVDGGYVPSLVTVKRGQPVRLQFDRRDPSSCLEKVLFPDFHIAQDLVLNQTTLVEFTPQTVGMFQFSCGMGMFHGAITVED</sequence>
<proteinExistence type="predicted"/>
<accession>A0ABR8CAV6</accession>
<dbReference type="RefSeq" id="WP_190577431.1">
    <property type="nucleotide sequence ID" value="NZ_CAWPQU010000067.1"/>
</dbReference>
<dbReference type="Pfam" id="PF13473">
    <property type="entry name" value="Cupredoxin_1"/>
    <property type="match status" value="1"/>
</dbReference>
<name>A0ABR8CAV6_9CYAN</name>
<feature type="transmembrane region" description="Helical" evidence="1">
    <location>
        <begin position="45"/>
        <end position="67"/>
    </location>
</feature>
<dbReference type="SUPFAM" id="SSF49503">
    <property type="entry name" value="Cupredoxins"/>
    <property type="match status" value="1"/>
</dbReference>
<feature type="transmembrane region" description="Helical" evidence="1">
    <location>
        <begin position="7"/>
        <end position="25"/>
    </location>
</feature>
<evidence type="ECO:0000313" key="4">
    <source>
        <dbReference type="Proteomes" id="UP000618445"/>
    </source>
</evidence>
<feature type="domain" description="EfeO-type cupredoxin-like" evidence="2">
    <location>
        <begin position="59"/>
        <end position="166"/>
    </location>
</feature>
<keyword evidence="4" id="KW-1185">Reference proteome</keyword>
<keyword evidence="1" id="KW-0812">Transmembrane</keyword>
<dbReference type="Gene3D" id="2.60.40.420">
    <property type="entry name" value="Cupredoxins - blue copper proteins"/>
    <property type="match status" value="1"/>
</dbReference>
<evidence type="ECO:0000259" key="2">
    <source>
        <dbReference type="Pfam" id="PF13473"/>
    </source>
</evidence>
<protein>
    <submittedName>
        <fullName evidence="3">Cupredoxin domain-containing protein</fullName>
    </submittedName>
</protein>
<organism evidence="3 4">
    <name type="scientific">Phormidium tenue FACHB-1050</name>
    <dbReference type="NCBI Taxonomy" id="2692857"/>
    <lineage>
        <taxon>Bacteria</taxon>
        <taxon>Bacillati</taxon>
        <taxon>Cyanobacteriota</taxon>
        <taxon>Cyanophyceae</taxon>
        <taxon>Oscillatoriophycideae</taxon>
        <taxon>Oscillatoriales</taxon>
        <taxon>Oscillatoriaceae</taxon>
        <taxon>Phormidium</taxon>
    </lineage>
</organism>
<keyword evidence="1" id="KW-1133">Transmembrane helix</keyword>
<keyword evidence="1" id="KW-0472">Membrane</keyword>
<evidence type="ECO:0000256" key="1">
    <source>
        <dbReference type="SAM" id="Phobius"/>
    </source>
</evidence>